<organism evidence="2 3">
    <name type="scientific">Rhodotorula toruloides</name>
    <name type="common">Yeast</name>
    <name type="synonym">Rhodosporidium toruloides</name>
    <dbReference type="NCBI Taxonomy" id="5286"/>
    <lineage>
        <taxon>Eukaryota</taxon>
        <taxon>Fungi</taxon>
        <taxon>Dikarya</taxon>
        <taxon>Basidiomycota</taxon>
        <taxon>Pucciniomycotina</taxon>
        <taxon>Microbotryomycetes</taxon>
        <taxon>Sporidiobolales</taxon>
        <taxon>Sporidiobolaceae</taxon>
        <taxon>Rhodotorula</taxon>
    </lineage>
</organism>
<dbReference type="AlphaFoldDB" id="A0A0K3C9F6"/>
<accession>A0A0K3C9F6</accession>
<feature type="region of interest" description="Disordered" evidence="1">
    <location>
        <begin position="192"/>
        <end position="213"/>
    </location>
</feature>
<feature type="compositionally biased region" description="Low complexity" evidence="1">
    <location>
        <begin position="203"/>
        <end position="213"/>
    </location>
</feature>
<proteinExistence type="predicted"/>
<protein>
    <submittedName>
        <fullName evidence="2">FGENESH: predicted gene_4.11 protein</fullName>
    </submittedName>
</protein>
<evidence type="ECO:0000313" key="3">
    <source>
        <dbReference type="Proteomes" id="UP000199069"/>
    </source>
</evidence>
<feature type="non-terminal residue" evidence="2">
    <location>
        <position position="1"/>
    </location>
</feature>
<reference evidence="2 3" key="1">
    <citation type="submission" date="2015-07" db="EMBL/GenBank/DDBJ databases">
        <authorList>
            <person name="Cajimat M.N.B."/>
            <person name="Milazzo M.L."/>
            <person name="Fulhorst C.F."/>
        </authorList>
    </citation>
    <scope>NUCLEOTIDE SEQUENCE [LARGE SCALE GENOMIC DNA]</scope>
    <source>
        <strain evidence="2">Single colony</strain>
    </source>
</reference>
<name>A0A0K3C9F6_RHOTO</name>
<evidence type="ECO:0000256" key="1">
    <source>
        <dbReference type="SAM" id="MobiDB-lite"/>
    </source>
</evidence>
<evidence type="ECO:0000313" key="2">
    <source>
        <dbReference type="EMBL" id="CTR06374.1"/>
    </source>
</evidence>
<keyword evidence="3" id="KW-1185">Reference proteome</keyword>
<sequence>AERNRLTMDTELPELPSALAQRLEEAPQAKRIVLNVLSTLLKLDGGSGLALITLRLAELATERDREAQHDVDALRRHEYREAFRRGEPQTHRLQIESLAGEIVQKSKTLVQLRDEGPWPSHSLQICSQFLAHDWLVGHLLRDFFIELEELVGDERYRRLARGLDRLPIAAPGAPGVRAKGYHVRGLSERPVHENLRREPLRPPSDSADPSRSRPLTRTLLRLVLPFLRACSSARFPIRALAMVSTLPTLNGVIENELDKFAPVAAQAIRAAPVRLAELAMEHGPDARQAARHVEQCRQRDFPEAFREGRAQPERREVESLAKEIVEKIAQFDQQTKGHERAHDALLHARSYLRLDLLPDFWLELKKRIGDARYEHFKSQVDKLPIGAVWSFADSEEEESLTKASIGAREGGYRRARIYGM</sequence>
<dbReference type="Proteomes" id="UP000199069">
    <property type="component" value="Unassembled WGS sequence"/>
</dbReference>
<dbReference type="EMBL" id="CWKI01000004">
    <property type="protein sequence ID" value="CTR06374.1"/>
    <property type="molecule type" value="Genomic_DNA"/>
</dbReference>
<gene>
    <name evidence="2" type="primary">FGENESH: predicted gene_4.11</name>
    <name evidence="2" type="ORF">BN2166_0022350</name>
</gene>